<protein>
    <submittedName>
        <fullName evidence="1">Uncharacterized protein</fullName>
    </submittedName>
</protein>
<proteinExistence type="predicted"/>
<dbReference type="RefSeq" id="WP_126704475.1">
    <property type="nucleotide sequence ID" value="NZ_CP034593.1"/>
</dbReference>
<evidence type="ECO:0000313" key="2">
    <source>
        <dbReference type="Proteomes" id="UP000280344"/>
    </source>
</evidence>
<name>A0A3Q9G4U2_9ACTO</name>
<dbReference type="EMBL" id="CP034593">
    <property type="protein sequence ID" value="AZQ77672.1"/>
    <property type="molecule type" value="Genomic_DNA"/>
</dbReference>
<dbReference type="AlphaFoldDB" id="A0A3Q9G4U2"/>
<evidence type="ECO:0000313" key="1">
    <source>
        <dbReference type="EMBL" id="AZQ77672.1"/>
    </source>
</evidence>
<gene>
    <name evidence="1" type="ORF">EJ997_10290</name>
</gene>
<keyword evidence="2" id="KW-1185">Reference proteome</keyword>
<reference evidence="1 2" key="1">
    <citation type="submission" date="2018-12" db="EMBL/GenBank/DDBJ databases">
        <title>Complete genome sequence of Flaviflexus sp. H23T48.</title>
        <authorList>
            <person name="Bae J.-W."/>
            <person name="Lee J.-Y."/>
        </authorList>
    </citation>
    <scope>NUCLEOTIDE SEQUENCE [LARGE SCALE GENOMIC DNA]</scope>
    <source>
        <strain evidence="1 2">H23T48</strain>
    </source>
</reference>
<dbReference type="Proteomes" id="UP000280344">
    <property type="component" value="Chromosome"/>
</dbReference>
<accession>A0A3Q9G4U2</accession>
<sequence>MLIRVEQSRVIVDPEGVTGGEIIGRSTITGETWVAARESPGRAFVDWQAPLGEPVVYRHGGVETPVASLESFRRDELSSIDGRLVAPIDRSNSREWQVERDIHEFWPKGGSRPLILRGGPNRQSEPITFGADAAASSMIERLLEEPFLVVRHNRVRCPVRNCSIPAVRLFSTRNGSVRYLGQDYNGEFNEWVLEGVEPRPPATPVPARTWADIAQEHASWADVAANHGSWAGVRDGA</sequence>
<dbReference type="KEGG" id="flh:EJ997_10290"/>
<organism evidence="1 2">
    <name type="scientific">Flaviflexus ciconiae</name>
    <dbReference type="NCBI Taxonomy" id="2496867"/>
    <lineage>
        <taxon>Bacteria</taxon>
        <taxon>Bacillati</taxon>
        <taxon>Actinomycetota</taxon>
        <taxon>Actinomycetes</taxon>
        <taxon>Actinomycetales</taxon>
        <taxon>Actinomycetaceae</taxon>
        <taxon>Flaviflexus</taxon>
    </lineage>
</organism>